<comment type="subcellular location">
    <subcellularLocation>
        <location evidence="1">Cytoplasm</location>
        <location evidence="1">Cytosol</location>
    </subcellularLocation>
</comment>
<evidence type="ECO:0000256" key="9">
    <source>
        <dbReference type="PIRSR" id="PIRSR005739-1"/>
    </source>
</evidence>
<dbReference type="Pfam" id="PF00891">
    <property type="entry name" value="Methyltransf_2"/>
    <property type="match status" value="1"/>
</dbReference>
<reference evidence="12" key="1">
    <citation type="journal article" date="2010" name="J. Biol. Chem.">
        <title>Three new O-methyltransferases are sufficient for all O-methylation reactions of ipecac alkaloid biosynthesis in root culture of Psychotria ipecacuanha.</title>
        <authorList>
            <person name="Nomura T."/>
            <person name="Kutchan T.M."/>
        </authorList>
    </citation>
    <scope>NUCLEOTIDE SEQUENCE</scope>
    <source>
        <tissue evidence="12">Root</tissue>
    </source>
</reference>
<dbReference type="GO" id="GO:0005829">
    <property type="term" value="C:cytosol"/>
    <property type="evidence" value="ECO:0007669"/>
    <property type="project" value="UniProtKB-SubCell"/>
</dbReference>
<feature type="domain" description="O-methyltransferase C-terminal" evidence="10">
    <location>
        <begin position="123"/>
        <end position="336"/>
    </location>
</feature>
<gene>
    <name evidence="12" type="primary">IpeOMT9</name>
</gene>
<dbReference type="EMBL" id="AB556943">
    <property type="protein sequence ID" value="BAJ05388.1"/>
    <property type="molecule type" value="mRNA"/>
</dbReference>
<feature type="active site" description="Proton acceptor" evidence="9">
    <location>
        <position position="254"/>
    </location>
</feature>
<dbReference type="GO" id="GO:0033075">
    <property type="term" value="P:isoquinoline alkaloid biosynthetic process"/>
    <property type="evidence" value="ECO:0007669"/>
    <property type="project" value="UniProtKB-ARBA"/>
</dbReference>
<evidence type="ECO:0000256" key="1">
    <source>
        <dbReference type="ARBA" id="ARBA00004514"/>
    </source>
</evidence>
<dbReference type="InterPro" id="IPR029063">
    <property type="entry name" value="SAM-dependent_MTases_sf"/>
</dbReference>
<evidence type="ECO:0000256" key="6">
    <source>
        <dbReference type="ARBA" id="ARBA00022679"/>
    </source>
</evidence>
<dbReference type="SUPFAM" id="SSF53335">
    <property type="entry name" value="S-adenosyl-L-methionine-dependent methyltransferases"/>
    <property type="match status" value="1"/>
</dbReference>
<name>D4QGR8_CARIP</name>
<keyword evidence="4" id="KW-0017">Alkaloid metabolism</keyword>
<evidence type="ECO:0000259" key="11">
    <source>
        <dbReference type="Pfam" id="PF08100"/>
    </source>
</evidence>
<dbReference type="FunFam" id="3.40.50.150:FF:000206">
    <property type="entry name" value="O-methyltransferase ZRP4"/>
    <property type="match status" value="1"/>
</dbReference>
<keyword evidence="3" id="KW-0963">Cytoplasm</keyword>
<keyword evidence="7" id="KW-0949">S-adenosyl-L-methionine</keyword>
<protein>
    <submittedName>
        <fullName evidence="12">O-methyltransferase</fullName>
    </submittedName>
</protein>
<dbReference type="GO" id="GO:0032259">
    <property type="term" value="P:methylation"/>
    <property type="evidence" value="ECO:0007669"/>
    <property type="project" value="UniProtKB-KW"/>
</dbReference>
<dbReference type="SUPFAM" id="SSF46785">
    <property type="entry name" value="Winged helix' DNA-binding domain"/>
    <property type="match status" value="1"/>
</dbReference>
<evidence type="ECO:0000256" key="4">
    <source>
        <dbReference type="ARBA" id="ARBA00022589"/>
    </source>
</evidence>
<dbReference type="PROSITE" id="PS51683">
    <property type="entry name" value="SAM_OMT_II"/>
    <property type="match status" value="1"/>
</dbReference>
<dbReference type="GO" id="GO:0046983">
    <property type="term" value="F:protein dimerization activity"/>
    <property type="evidence" value="ECO:0007669"/>
    <property type="project" value="InterPro"/>
</dbReference>
<dbReference type="PIRSF" id="PIRSF005739">
    <property type="entry name" value="O-mtase"/>
    <property type="match status" value="1"/>
</dbReference>
<evidence type="ECO:0000259" key="10">
    <source>
        <dbReference type="Pfam" id="PF00891"/>
    </source>
</evidence>
<dbReference type="Gene3D" id="3.40.50.150">
    <property type="entry name" value="Vaccinia Virus protein VP39"/>
    <property type="match status" value="1"/>
</dbReference>
<dbReference type="Pfam" id="PF08100">
    <property type="entry name" value="Dimerisation"/>
    <property type="match status" value="1"/>
</dbReference>
<evidence type="ECO:0000313" key="12">
    <source>
        <dbReference type="EMBL" id="BAJ05388.1"/>
    </source>
</evidence>
<dbReference type="InterPro" id="IPR036390">
    <property type="entry name" value="WH_DNA-bd_sf"/>
</dbReference>
<dbReference type="PANTHER" id="PTHR11746">
    <property type="entry name" value="O-METHYLTRANSFERASE"/>
    <property type="match status" value="1"/>
</dbReference>
<proteinExistence type="evidence at transcript level"/>
<dbReference type="Gene3D" id="1.10.10.10">
    <property type="entry name" value="Winged helix-like DNA-binding domain superfamily/Winged helix DNA-binding domain"/>
    <property type="match status" value="1"/>
</dbReference>
<sequence length="358" mass="39644">METVESSSSAELLRAQMHFSTQLFGFHYTAALKCAVKLGIPDAIKQHGKPMNLSELNSALSINPSKAPCIHRLMRILVTAGYFAQENECFSLTSAGRHFLKDDPLNIRALVLLELHPALVKPWIALGEWFQNDDVSPFATAHGKSFWDHVTSDPELRKLFDESMADDSQLIAKALVTEFRYVFEGLKSLVDVGGGSGTLARAIAKAFPNLKCTVCDLPDAVANEHGDGNLDFVAGDMFERVPSADSILLKHILHDWSDEKCVEILKKCREAIPKNGGKVIIVDKLLKNRGHGHAENEHDEATESPLSCDMEMLVLVNGKERDEKEWAKLFSGAGFNDYKYNITPVLGSTSLIEVNFYN</sequence>
<evidence type="ECO:0000256" key="7">
    <source>
        <dbReference type="ARBA" id="ARBA00022691"/>
    </source>
</evidence>
<evidence type="ECO:0000256" key="5">
    <source>
        <dbReference type="ARBA" id="ARBA00022603"/>
    </source>
</evidence>
<accession>D4QGR8</accession>
<evidence type="ECO:0000256" key="8">
    <source>
        <dbReference type="ARBA" id="ARBA00034481"/>
    </source>
</evidence>
<comment type="pathway">
    <text evidence="2">Alkaloid biosynthesis.</text>
</comment>
<dbReference type="AlphaFoldDB" id="D4QGR8"/>
<evidence type="ECO:0000256" key="3">
    <source>
        <dbReference type="ARBA" id="ARBA00022490"/>
    </source>
</evidence>
<keyword evidence="6 12" id="KW-0808">Transferase</keyword>
<dbReference type="InterPro" id="IPR001077">
    <property type="entry name" value="COMT_C"/>
</dbReference>
<dbReference type="InterPro" id="IPR012967">
    <property type="entry name" value="COMT_dimerisation"/>
</dbReference>
<dbReference type="GO" id="GO:0008171">
    <property type="term" value="F:O-methyltransferase activity"/>
    <property type="evidence" value="ECO:0007669"/>
    <property type="project" value="InterPro"/>
</dbReference>
<dbReference type="InterPro" id="IPR036388">
    <property type="entry name" value="WH-like_DNA-bd_sf"/>
</dbReference>
<organism evidence="12">
    <name type="scientific">Carapichea ipecacuanha</name>
    <name type="common">Ipecac</name>
    <name type="synonym">Callicocca ipecacuanha</name>
    <dbReference type="NCBI Taxonomy" id="77880"/>
    <lineage>
        <taxon>Eukaryota</taxon>
        <taxon>Viridiplantae</taxon>
        <taxon>Streptophyta</taxon>
        <taxon>Embryophyta</taxon>
        <taxon>Tracheophyta</taxon>
        <taxon>Spermatophyta</taxon>
        <taxon>Magnoliopsida</taxon>
        <taxon>eudicotyledons</taxon>
        <taxon>Gunneridae</taxon>
        <taxon>Pentapetalae</taxon>
        <taxon>asterids</taxon>
        <taxon>lamiids</taxon>
        <taxon>Gentianales</taxon>
        <taxon>Rubiaceae</taxon>
        <taxon>Rubioideae</taxon>
        <taxon>Palicoureeae</taxon>
        <taxon>Carapichea</taxon>
    </lineage>
</organism>
<dbReference type="CDD" id="cd02440">
    <property type="entry name" value="AdoMet_MTases"/>
    <property type="match status" value="1"/>
</dbReference>
<comment type="similarity">
    <text evidence="8">Belongs to the class I-like SAM-binding methyltransferase superfamily. Cation-independent O-methyltransferase family. COMT subfamily.</text>
</comment>
<dbReference type="InterPro" id="IPR016461">
    <property type="entry name" value="COMT-like"/>
</dbReference>
<feature type="domain" description="O-methyltransferase dimerisation" evidence="11">
    <location>
        <begin position="23"/>
        <end position="102"/>
    </location>
</feature>
<keyword evidence="5 12" id="KW-0489">Methyltransferase</keyword>
<evidence type="ECO:0000256" key="2">
    <source>
        <dbReference type="ARBA" id="ARBA00004913"/>
    </source>
</evidence>